<dbReference type="EMBL" id="UAUF01000012">
    <property type="protein sequence ID" value="SPZ07567.1"/>
    <property type="molecule type" value="Genomic_DNA"/>
</dbReference>
<dbReference type="Pfam" id="PF26207">
    <property type="entry name" value="Phage_phiTE_015"/>
    <property type="match status" value="1"/>
</dbReference>
<protein>
    <submittedName>
        <fullName evidence="1">Uncharacterized protein</fullName>
    </submittedName>
</protein>
<sequence>MSMCEEFEAWWIDRQSNSEGIASPAKERMAREAWEASRAALVVTLPEEQPGYMYYAPDVVEAIEAAGVRVKP</sequence>
<reference evidence="1 2" key="1">
    <citation type="submission" date="2018-06" db="EMBL/GenBank/DDBJ databases">
        <authorList>
            <consortium name="Pathogen Informatics"/>
            <person name="Doyle S."/>
        </authorList>
    </citation>
    <scope>NUCLEOTIDE SEQUENCE [LARGE SCALE GENOMIC DNA]</scope>
    <source>
        <strain evidence="1 2">NCTC11842</strain>
    </source>
</reference>
<proteinExistence type="predicted"/>
<gene>
    <name evidence="1" type="ORF">NCTC11842_02387</name>
</gene>
<accession>A0A2X2CHC7</accession>
<name>A0A2X2CHC7_PSELU</name>
<organism evidence="1 2">
    <name type="scientific">Pseudomonas luteola</name>
    <dbReference type="NCBI Taxonomy" id="47886"/>
    <lineage>
        <taxon>Bacteria</taxon>
        <taxon>Pseudomonadati</taxon>
        <taxon>Pseudomonadota</taxon>
        <taxon>Gammaproteobacteria</taxon>
        <taxon>Pseudomonadales</taxon>
        <taxon>Pseudomonadaceae</taxon>
        <taxon>Pseudomonas</taxon>
    </lineage>
</organism>
<evidence type="ECO:0000313" key="2">
    <source>
        <dbReference type="Proteomes" id="UP000250443"/>
    </source>
</evidence>
<dbReference type="RefSeq" id="WP_146766059.1">
    <property type="nucleotide sequence ID" value="NZ_UAUF01000012.1"/>
</dbReference>
<dbReference type="Proteomes" id="UP000250443">
    <property type="component" value="Unassembled WGS sequence"/>
</dbReference>
<dbReference type="AlphaFoldDB" id="A0A2X2CHC7"/>
<dbReference type="InterPro" id="IPR058601">
    <property type="entry name" value="Phage_phiTE_015-like"/>
</dbReference>
<evidence type="ECO:0000313" key="1">
    <source>
        <dbReference type="EMBL" id="SPZ07567.1"/>
    </source>
</evidence>